<dbReference type="AlphaFoldDB" id="A0A9D4UR35"/>
<evidence type="ECO:0000259" key="1">
    <source>
        <dbReference type="Pfam" id="PF06985"/>
    </source>
</evidence>
<dbReference type="EMBL" id="JABFUD020000012">
    <property type="protein sequence ID" value="KAI5071997.1"/>
    <property type="molecule type" value="Genomic_DNA"/>
</dbReference>
<sequence length="643" mass="72884">MPNLLELDQWRTTMELYPWQEEQMEQRDRSREKFLERAGLDPPAFLRVIDCQHSVSEGAVVLIDWDLSPDTACIHGAGGYTAISHTYGMEVYEVFDCVCAAKCFCIKQRANPSKTHCEGHSWDPNPLLQKSKILDILTMCHHLLQGGCLYAWHDGVCIAQFDKEEVSHFIQHIGWIYAHAQDTVIFLHYIGQPMAPIAAGPRAIDLVSRWQTRVWTFQEAALSKRRRFCVRNGLHLLGCRSWAEFELKLALMYEPPYSNAITIMDEKEFYNYILELLLAMRDVKRADGEEWPNSTVWFGCICSWLSLISTSFFSFPNIVLALEQCSRRESKHEGDRINSILALAGIQGYDAPKDEKLEESTIQFFRSLKAHIKGLALALFTTNSHAPPAYAASCVFSHTWLPCLSGPLMICISHLEEEGLLGICTNDIEFEVLEDGNLELTGLLSCVHVQCHVVQKEEDVNSLSEDIRQCSCEDGLNVVICTGNYNYVYYKAFLAGGNLDVSLGELLLPKLCRADDGEMEDCVWRTYFKGLSTERWQDLQAFSASKDEESRTFYLNRLKLPSVQHFCGNPNINLLSFCASLILPAKVLELDFNDFLLVPSIVVQGDLSKPVVKLGCFHGNKAFHDILRQQLAPCTTLTHLLIR</sequence>
<organism evidence="2 3">
    <name type="scientific">Adiantum capillus-veneris</name>
    <name type="common">Maidenhair fern</name>
    <dbReference type="NCBI Taxonomy" id="13818"/>
    <lineage>
        <taxon>Eukaryota</taxon>
        <taxon>Viridiplantae</taxon>
        <taxon>Streptophyta</taxon>
        <taxon>Embryophyta</taxon>
        <taxon>Tracheophyta</taxon>
        <taxon>Polypodiopsida</taxon>
        <taxon>Polypodiidae</taxon>
        <taxon>Polypodiales</taxon>
        <taxon>Pteridineae</taxon>
        <taxon>Pteridaceae</taxon>
        <taxon>Vittarioideae</taxon>
        <taxon>Adiantum</taxon>
    </lineage>
</organism>
<protein>
    <recommendedName>
        <fullName evidence="1">Heterokaryon incompatibility domain-containing protein</fullName>
    </recommendedName>
</protein>
<reference evidence="2" key="1">
    <citation type="submission" date="2021-01" db="EMBL/GenBank/DDBJ databases">
        <title>Adiantum capillus-veneris genome.</title>
        <authorList>
            <person name="Fang Y."/>
            <person name="Liao Q."/>
        </authorList>
    </citation>
    <scope>NUCLEOTIDE SEQUENCE</scope>
    <source>
        <strain evidence="2">H3</strain>
        <tissue evidence="2">Leaf</tissue>
    </source>
</reference>
<feature type="domain" description="Heterokaryon incompatibility" evidence="1">
    <location>
        <begin position="80"/>
        <end position="187"/>
    </location>
</feature>
<dbReference type="PANTHER" id="PTHR24148:SF64">
    <property type="entry name" value="HETEROKARYON INCOMPATIBILITY DOMAIN-CONTAINING PROTEIN"/>
    <property type="match status" value="1"/>
</dbReference>
<accession>A0A9D4UR35</accession>
<comment type="caution">
    <text evidence="2">The sequence shown here is derived from an EMBL/GenBank/DDBJ whole genome shotgun (WGS) entry which is preliminary data.</text>
</comment>
<name>A0A9D4UR35_ADICA</name>
<proteinExistence type="predicted"/>
<evidence type="ECO:0000313" key="2">
    <source>
        <dbReference type="EMBL" id="KAI5071997.1"/>
    </source>
</evidence>
<dbReference type="OrthoDB" id="5428863at2759"/>
<dbReference type="Proteomes" id="UP000886520">
    <property type="component" value="Chromosome 12"/>
</dbReference>
<gene>
    <name evidence="2" type="ORF">GOP47_0012103</name>
</gene>
<dbReference type="InterPro" id="IPR052895">
    <property type="entry name" value="HetReg/Transcr_Mod"/>
</dbReference>
<evidence type="ECO:0000313" key="3">
    <source>
        <dbReference type="Proteomes" id="UP000886520"/>
    </source>
</evidence>
<dbReference type="Pfam" id="PF06985">
    <property type="entry name" value="HET"/>
    <property type="match status" value="1"/>
</dbReference>
<dbReference type="PANTHER" id="PTHR24148">
    <property type="entry name" value="ANKYRIN REPEAT DOMAIN-CONTAINING PROTEIN 39 HOMOLOG-RELATED"/>
    <property type="match status" value="1"/>
</dbReference>
<keyword evidence="3" id="KW-1185">Reference proteome</keyword>
<dbReference type="InterPro" id="IPR010730">
    <property type="entry name" value="HET"/>
</dbReference>